<feature type="domain" description="Transglutaminase-like" evidence="1">
    <location>
        <begin position="139"/>
        <end position="198"/>
    </location>
</feature>
<protein>
    <recommendedName>
        <fullName evidence="1">Transglutaminase-like domain-containing protein</fullName>
    </recommendedName>
</protein>
<dbReference type="EMBL" id="UINC01078357">
    <property type="protein sequence ID" value="SVC19357.1"/>
    <property type="molecule type" value="Genomic_DNA"/>
</dbReference>
<reference evidence="2" key="1">
    <citation type="submission" date="2018-05" db="EMBL/GenBank/DDBJ databases">
        <authorList>
            <person name="Lanie J.A."/>
            <person name="Ng W.-L."/>
            <person name="Kazmierczak K.M."/>
            <person name="Andrzejewski T.M."/>
            <person name="Davidsen T.M."/>
            <person name="Wayne K.J."/>
            <person name="Tettelin H."/>
            <person name="Glass J.I."/>
            <person name="Rusch D."/>
            <person name="Podicherti R."/>
            <person name="Tsui H.-C.T."/>
            <person name="Winkler M.E."/>
        </authorList>
    </citation>
    <scope>NUCLEOTIDE SEQUENCE</scope>
</reference>
<dbReference type="InterPro" id="IPR002931">
    <property type="entry name" value="Transglutaminase-like"/>
</dbReference>
<accession>A0A382K8J1</accession>
<dbReference type="SUPFAM" id="SSF54001">
    <property type="entry name" value="Cysteine proteinases"/>
    <property type="match status" value="1"/>
</dbReference>
<dbReference type="AlphaFoldDB" id="A0A382K8J1"/>
<dbReference type="InterPro" id="IPR038765">
    <property type="entry name" value="Papain-like_cys_pep_sf"/>
</dbReference>
<gene>
    <name evidence="2" type="ORF">METZ01_LOCUS272211</name>
</gene>
<organism evidence="2">
    <name type="scientific">marine metagenome</name>
    <dbReference type="NCBI Taxonomy" id="408172"/>
    <lineage>
        <taxon>unclassified sequences</taxon>
        <taxon>metagenomes</taxon>
        <taxon>ecological metagenomes</taxon>
    </lineage>
</organism>
<evidence type="ECO:0000313" key="2">
    <source>
        <dbReference type="EMBL" id="SVC19357.1"/>
    </source>
</evidence>
<evidence type="ECO:0000259" key="1">
    <source>
        <dbReference type="SMART" id="SM00460"/>
    </source>
</evidence>
<dbReference type="Pfam" id="PF01841">
    <property type="entry name" value="Transglut_core"/>
    <property type="match status" value="1"/>
</dbReference>
<feature type="non-terminal residue" evidence="2">
    <location>
        <position position="1"/>
    </location>
</feature>
<proteinExistence type="predicted"/>
<dbReference type="Gene3D" id="3.10.620.30">
    <property type="match status" value="1"/>
</dbReference>
<name>A0A382K8J1_9ZZZZ</name>
<sequence>AGWAPPAGRYLQFEVVLRTANPLVTPVFLGVSIQSTVVEQQRANDLFYRVQDLQNGRVVRSSVEYVYEDFANLADLRRDFELDEVVAGAASEFAAQLRLMRWAYKVPLGQLDPHAWNYTDLLKPERDGKGRIVLHQQYDKRRRDGHCLYCNLALVAACIAMGYPARWVNISSKHTYGHEVAEVWSNEFDKWVFMDSTRDYYLYDPDTGVPLNLVEIGHRLGEIMPGPATWEYPVQWHLPDKSMLDKVRIAYREGAHQYSVLSEDEIEGQELLMYKGHLQMPLRNDFASRSHPLPWRLSSNWGGDQFYCYYSEMFPRKQEYQHHTERWQDFNPTLNQAELFLRETEEAGVLRVEIDTETPYLDAFLLQVDGCEWQEHARGIFDWPLREGLNRLRVKVRNGAGVCGVESYVTVVAHH</sequence>
<dbReference type="SMART" id="SM00460">
    <property type="entry name" value="TGc"/>
    <property type="match status" value="1"/>
</dbReference>